<dbReference type="InterPro" id="IPR032427">
    <property type="entry name" value="P22_portal"/>
</dbReference>
<proteinExistence type="predicted"/>
<name>A0A8S5N968_9VIRU</name>
<evidence type="ECO:0000313" key="2">
    <source>
        <dbReference type="EMBL" id="DAD91230.1"/>
    </source>
</evidence>
<dbReference type="Pfam" id="PF16510">
    <property type="entry name" value="P22_portal"/>
    <property type="match status" value="1"/>
</dbReference>
<reference evidence="2" key="1">
    <citation type="journal article" date="2021" name="Proc. Natl. Acad. Sci. U.S.A.">
        <title>A Catalog of Tens of Thousands of Viruses from Human Metagenomes Reveals Hidden Associations with Chronic Diseases.</title>
        <authorList>
            <person name="Tisza M.J."/>
            <person name="Buck C.B."/>
        </authorList>
    </citation>
    <scope>NUCLEOTIDE SEQUENCE</scope>
    <source>
        <strain evidence="2">CtXnn1</strain>
    </source>
</reference>
<protein>
    <submittedName>
        <fullName evidence="2">Portal protein</fullName>
    </submittedName>
</protein>
<evidence type="ECO:0000256" key="1">
    <source>
        <dbReference type="SAM" id="MobiDB-lite"/>
    </source>
</evidence>
<dbReference type="EMBL" id="BK015108">
    <property type="protein sequence ID" value="DAD91230.1"/>
    <property type="molecule type" value="Genomic_DNA"/>
</dbReference>
<feature type="region of interest" description="Disordered" evidence="1">
    <location>
        <begin position="1"/>
        <end position="23"/>
    </location>
</feature>
<feature type="compositionally biased region" description="Low complexity" evidence="1">
    <location>
        <begin position="593"/>
        <end position="605"/>
    </location>
</feature>
<accession>A0A8S5N968</accession>
<organism evidence="2">
    <name type="scientific">Phage sp. ctXnn1</name>
    <dbReference type="NCBI Taxonomy" id="2826749"/>
    <lineage>
        <taxon>Viruses</taxon>
    </lineage>
</organism>
<sequence length="616" mass="69285">MVKMDGQTIPDGTGEAQGSTESIGKRVIDATAIRTAHETLQKYMAGKQELDKRIIDNEDWWKLQHWRNFHQNELDRKEQSTSAWLFNSIANKHADAMDSYPVPAVLPRSLDDEGTAKTLSSILPAIFDNCNFEQIYSDNWWDKLKNGCAIYAVMWDQSKEHGQGDISIRGVDMLSFYWEPGIQDIQDSKNIFVLALADNDALEAQYPQLQGKLSGNSIDKKQYHYDDAVDTTGKSIVVDWYYKVQTETGPLVHYVKYVDETVLFASEDTPGYESGIYDHGKYPFVMDVLYAEKGTPAGFGYVDICKSPQKYIDRLGMALLLNAEEAAQRRYFVKDGCQVNEEELLDIHKRVIHVAGSPNDDNIRSFDTPELSSVYLSVLQDKVNELKETSANRDFNQGGTASGVTAASAITALQEAGNKTSRDLIKSSYRCYTQICIMVIDLMRQFYDISRTFRITGEQGTPKYVQFNNGGLKGGEQSVAGQDFRTKEPIFDVIPSAQKQNPYSKLSQNEMALQFYNAGFFNPQLADQVLQCIDMMDFDGKEKVRQGIQQNSTMYQQMQQLTQIATMAAQALAQKGDSRVLMAMQQMGLGADQTQQMAQGQQTQAEVDNDNSQNQS</sequence>
<feature type="region of interest" description="Disordered" evidence="1">
    <location>
        <begin position="592"/>
        <end position="616"/>
    </location>
</feature>